<reference evidence="9 10" key="1">
    <citation type="journal article" date="2015" name="BMC Genomics">
        <title>Insights from the genome of Ophiocordyceps polyrhachis-furcata to pathogenicity and host specificity in insect fungi.</title>
        <authorList>
            <person name="Wichadakul D."/>
            <person name="Kobmoo N."/>
            <person name="Ingsriswang S."/>
            <person name="Tangphatsornruang S."/>
            <person name="Chantasingh D."/>
            <person name="Luangsa-ard J.J."/>
            <person name="Eurwilaichitr L."/>
        </authorList>
    </citation>
    <scope>NUCLEOTIDE SEQUENCE [LARGE SCALE GENOMIC DNA]</scope>
    <source>
        <strain evidence="9 10">BCC 54312</strain>
    </source>
</reference>
<evidence type="ECO:0000256" key="1">
    <source>
        <dbReference type="ARBA" id="ARBA00004128"/>
    </source>
</evidence>
<keyword evidence="2" id="KW-0926">Vacuole</keyword>
<feature type="region of interest" description="Disordered" evidence="6">
    <location>
        <begin position="192"/>
        <end position="217"/>
    </location>
</feature>
<dbReference type="InterPro" id="IPR004331">
    <property type="entry name" value="SPX_dom"/>
</dbReference>
<feature type="transmembrane region" description="Helical" evidence="7">
    <location>
        <begin position="332"/>
        <end position="352"/>
    </location>
</feature>
<keyword evidence="4 7" id="KW-1133">Transmembrane helix</keyword>
<gene>
    <name evidence="9" type="ORF">L249_8839</name>
</gene>
<dbReference type="Proteomes" id="UP000253664">
    <property type="component" value="Unassembled WGS sequence"/>
</dbReference>
<dbReference type="CDD" id="cd14474">
    <property type="entry name" value="SPX_YDR089W"/>
    <property type="match status" value="1"/>
</dbReference>
<dbReference type="PANTHER" id="PTHR46140">
    <property type="entry name" value="VACUOLAR TRANSPORTER CHAPERONE 1-RELATED"/>
    <property type="match status" value="1"/>
</dbReference>
<proteinExistence type="predicted"/>
<name>A0A367L1R3_9HYPO</name>
<keyword evidence="10" id="KW-1185">Reference proteome</keyword>
<feature type="transmembrane region" description="Helical" evidence="7">
    <location>
        <begin position="395"/>
        <end position="417"/>
    </location>
</feature>
<evidence type="ECO:0000256" key="2">
    <source>
        <dbReference type="ARBA" id="ARBA00022554"/>
    </source>
</evidence>
<evidence type="ECO:0000313" key="9">
    <source>
        <dbReference type="EMBL" id="RCI08337.1"/>
    </source>
</evidence>
<sequence length="420" mass="47087">MKYGQQLEHESVPEWRLHNLDYNSLKHEIKAHTSSLQATPTAIPGHPCKFEDGLYFELDRQHSRLDLFVTSKADEISRRLDHLDADVHRWLRKHADDASPRGQRRLVKYERDLLRCGRDILALSRFANAQVVAFRKILKKYRKWTGSVSLTWRFNQNVLGNPKSFTKRDFEPLQARYDDMLADIRSASVAFFSEPSSPSTDSRSTRKPKVTFDATPPPRFQPQVYWNEYDDGSEAAADDYAIYVNPDDRVAFPGLACVRALTAVPYGKAKQWLDQRRKHTDDSRPLLGTCADRAGGRRYYSSIRREDEVQGYDGIGVEEDAGRDRVLARGTAGCLVASFVLLGLAATLMAAGRSRMRVEVDAGVTAGVLFSLVCACAGLGMALCRRRAPGMLHRVVIWAAFVSSCLCSGVLLVFVLASAP</sequence>
<evidence type="ECO:0000256" key="7">
    <source>
        <dbReference type="SAM" id="Phobius"/>
    </source>
</evidence>
<dbReference type="GO" id="GO:0005774">
    <property type="term" value="C:vacuolar membrane"/>
    <property type="evidence" value="ECO:0007669"/>
    <property type="project" value="UniProtKB-SubCell"/>
</dbReference>
<dbReference type="GO" id="GO:0006799">
    <property type="term" value="P:polyphosphate biosynthetic process"/>
    <property type="evidence" value="ECO:0007669"/>
    <property type="project" value="UniProtKB-ARBA"/>
</dbReference>
<organism evidence="9 10">
    <name type="scientific">Ophiocordyceps polyrhachis-furcata BCC 54312</name>
    <dbReference type="NCBI Taxonomy" id="1330021"/>
    <lineage>
        <taxon>Eukaryota</taxon>
        <taxon>Fungi</taxon>
        <taxon>Dikarya</taxon>
        <taxon>Ascomycota</taxon>
        <taxon>Pezizomycotina</taxon>
        <taxon>Sordariomycetes</taxon>
        <taxon>Hypocreomycetidae</taxon>
        <taxon>Hypocreales</taxon>
        <taxon>Ophiocordycipitaceae</taxon>
        <taxon>Ophiocordyceps</taxon>
    </lineage>
</organism>
<dbReference type="AlphaFoldDB" id="A0A367L1R3"/>
<evidence type="ECO:0000256" key="5">
    <source>
        <dbReference type="ARBA" id="ARBA00023136"/>
    </source>
</evidence>
<dbReference type="EMBL" id="LKCN02000019">
    <property type="protein sequence ID" value="RCI08337.1"/>
    <property type="molecule type" value="Genomic_DNA"/>
</dbReference>
<dbReference type="PROSITE" id="PS51382">
    <property type="entry name" value="SPX"/>
    <property type="match status" value="1"/>
</dbReference>
<dbReference type="InterPro" id="IPR051572">
    <property type="entry name" value="VTC_Complex_Subunit"/>
</dbReference>
<dbReference type="Pfam" id="PF03105">
    <property type="entry name" value="SPX"/>
    <property type="match status" value="1"/>
</dbReference>
<dbReference type="PANTHER" id="PTHR46140:SF1">
    <property type="entry name" value="VACUOLAR TRANSPORTER CHAPERONE COMPLEX SUBUNIT 4-RELATED"/>
    <property type="match status" value="1"/>
</dbReference>
<evidence type="ECO:0000256" key="4">
    <source>
        <dbReference type="ARBA" id="ARBA00022989"/>
    </source>
</evidence>
<evidence type="ECO:0000256" key="6">
    <source>
        <dbReference type="SAM" id="MobiDB-lite"/>
    </source>
</evidence>
<protein>
    <recommendedName>
        <fullName evidence="8">SPX domain-containing protein</fullName>
    </recommendedName>
</protein>
<evidence type="ECO:0000313" key="10">
    <source>
        <dbReference type="Proteomes" id="UP000253664"/>
    </source>
</evidence>
<dbReference type="STRING" id="1330021.A0A367L1R3"/>
<dbReference type="OrthoDB" id="5588846at2759"/>
<feature type="domain" description="SPX" evidence="8">
    <location>
        <begin position="1"/>
        <end position="155"/>
    </location>
</feature>
<feature type="transmembrane region" description="Helical" evidence="7">
    <location>
        <begin position="364"/>
        <end position="383"/>
    </location>
</feature>
<comment type="subcellular location">
    <subcellularLocation>
        <location evidence="1">Vacuole membrane</location>
        <topology evidence="1">Multi-pass membrane protein</topology>
    </subcellularLocation>
</comment>
<keyword evidence="5 7" id="KW-0472">Membrane</keyword>
<comment type="caution">
    <text evidence="9">The sequence shown here is derived from an EMBL/GenBank/DDBJ whole genome shotgun (WGS) entry which is preliminary data.</text>
</comment>
<evidence type="ECO:0000256" key="3">
    <source>
        <dbReference type="ARBA" id="ARBA00022692"/>
    </source>
</evidence>
<feature type="compositionally biased region" description="Low complexity" evidence="6">
    <location>
        <begin position="193"/>
        <end position="202"/>
    </location>
</feature>
<accession>A0A367L1R3</accession>
<keyword evidence="3 7" id="KW-0812">Transmembrane</keyword>
<evidence type="ECO:0000259" key="8">
    <source>
        <dbReference type="PROSITE" id="PS51382"/>
    </source>
</evidence>